<gene>
    <name evidence="1" type="ORF">A7K69_19600</name>
</gene>
<sequence>MENLKNNLSSENLGNLSSLDGIPSVDVNLNQSQVAHSGNSDVNVHINIQVDVKPIALAILYSLLAKNQLSNEEFELALRKLEKYKSK</sequence>
<protein>
    <submittedName>
        <fullName evidence="1">Uncharacterized protein</fullName>
    </submittedName>
</protein>
<evidence type="ECO:0000313" key="1">
    <source>
        <dbReference type="EMBL" id="OAT72580.1"/>
    </source>
</evidence>
<dbReference type="AlphaFoldDB" id="A0A1B7KRA5"/>
<organism evidence="1 2">
    <name type="scientific">Parageobacillus thermoglucosidasius</name>
    <name type="common">Geobacillus thermoglucosidasius</name>
    <dbReference type="NCBI Taxonomy" id="1426"/>
    <lineage>
        <taxon>Bacteria</taxon>
        <taxon>Bacillati</taxon>
        <taxon>Bacillota</taxon>
        <taxon>Bacilli</taxon>
        <taxon>Bacillales</taxon>
        <taxon>Anoxybacillaceae</taxon>
        <taxon>Parageobacillus</taxon>
    </lineage>
</organism>
<accession>A0A1B7KRA5</accession>
<comment type="caution">
    <text evidence="1">The sequence shown here is derived from an EMBL/GenBank/DDBJ whole genome shotgun (WGS) entry which is preliminary data.</text>
</comment>
<dbReference type="OrthoDB" id="2881225at2"/>
<reference evidence="2" key="1">
    <citation type="submission" date="2016-05" db="EMBL/GenBank/DDBJ databases">
        <authorList>
            <person name="Wang W."/>
            <person name="Zhu L."/>
        </authorList>
    </citation>
    <scope>NUCLEOTIDE SEQUENCE [LARGE SCALE GENOMIC DNA]</scope>
    <source>
        <strain evidence="2">W-2</strain>
    </source>
</reference>
<name>A0A1B7KRA5_PARTM</name>
<dbReference type="EMBL" id="LXMA01000032">
    <property type="protein sequence ID" value="OAT72580.1"/>
    <property type="molecule type" value="Genomic_DNA"/>
</dbReference>
<evidence type="ECO:0000313" key="2">
    <source>
        <dbReference type="Proteomes" id="UP000078290"/>
    </source>
</evidence>
<proteinExistence type="predicted"/>
<dbReference type="Proteomes" id="UP000078290">
    <property type="component" value="Unassembled WGS sequence"/>
</dbReference>
<dbReference type="RefSeq" id="WP_064551992.1">
    <property type="nucleotide sequence ID" value="NZ_LXMA01000032.1"/>
</dbReference>